<keyword evidence="3" id="KW-1185">Reference proteome</keyword>
<dbReference type="InterPro" id="IPR027968">
    <property type="entry name" value="JHY"/>
</dbReference>
<reference evidence="2" key="1">
    <citation type="submission" date="2025-08" db="UniProtKB">
        <authorList>
            <consortium name="Ensembl"/>
        </authorList>
    </citation>
    <scope>IDENTIFICATION</scope>
</reference>
<organism evidence="2 3">
    <name type="scientific">Sander lucioperca</name>
    <name type="common">Pike-perch</name>
    <name type="synonym">Perca lucioperca</name>
    <dbReference type="NCBI Taxonomy" id="283035"/>
    <lineage>
        <taxon>Eukaryota</taxon>
        <taxon>Metazoa</taxon>
        <taxon>Chordata</taxon>
        <taxon>Craniata</taxon>
        <taxon>Vertebrata</taxon>
        <taxon>Euteleostomi</taxon>
        <taxon>Actinopterygii</taxon>
        <taxon>Neopterygii</taxon>
        <taxon>Teleostei</taxon>
        <taxon>Neoteleostei</taxon>
        <taxon>Acanthomorphata</taxon>
        <taxon>Eupercaria</taxon>
        <taxon>Perciformes</taxon>
        <taxon>Percoidei</taxon>
        <taxon>Percidae</taxon>
        <taxon>Luciopercinae</taxon>
        <taxon>Sander</taxon>
    </lineage>
</organism>
<feature type="compositionally biased region" description="Basic and acidic residues" evidence="1">
    <location>
        <begin position="1"/>
        <end position="15"/>
    </location>
</feature>
<feature type="region of interest" description="Disordered" evidence="1">
    <location>
        <begin position="1"/>
        <end position="58"/>
    </location>
</feature>
<feature type="region of interest" description="Disordered" evidence="1">
    <location>
        <begin position="497"/>
        <end position="523"/>
    </location>
</feature>
<dbReference type="AlphaFoldDB" id="A0A8C9Y917"/>
<feature type="region of interest" description="Disordered" evidence="1">
    <location>
        <begin position="382"/>
        <end position="404"/>
    </location>
</feature>
<dbReference type="GeneID" id="116058072"/>
<sequence length="761" mass="85470">MKHTNMDEGLKHEKMAQVLKTEQGRPPSPRPAVLANQWDSVESDTESLAQERAYHQQQQLQMPTGCHDQHKYILPQKENADSLQQGDGEDQYANDDETEALQVCDSLDVAAHPHANRNPTLSQTEYLDTQMDEREGTSQLLTDDVYSELRYDPNWRTNLRGAGRFNESPRTSVEEYYQVPKEKFRQSSGDSQGLRIKAGYRYIIDTSPAAVVTPHLTADESDQPYRLHPQHGQTSSVTSPHCHNHALQLGSPEADYSKPSCIFTKDDSDKRSLKGFKKMHGNNCDNAGEYSRSPEQPKDIRAMSKNIQERTQGGPTQIQQMSTSIVPKVLLNKKLERLTEDIVERNKITLGRNTSKCGSYVSVHALNREMPHHVNKVTQISEGKKAQRKENPNCPPQQQQTPALGVSAEWGGRLSFPLAKPAAAGQPNPQKTTSSQPLVPNIHLNINLNTSSHLLPLSQQRGQEDIISLASLHACPNWSPASEVELALSPGYQLTIPGRSSQTSQKGVSTHLHHQNLESSPEQWQRTAALKWPLSCEGEDQKCPNEVQTKQFPQNLPRTPTTTFSGSYTVLPPITESMAGKEPELSPGVNTAYPIHRSSSDGYLGQMEKQKQLRTRVTYKAYSLKDYKQLKSDVNLRGLGPDYSAIEKTAEKMKRQKLYSNVIREQNKTISRIPFLLAKDPEGNDKKVPRMKALEYAKTIAKPPVQAQPKQRPKHRSEGFTEPAPYLEDLDVSQLATLEVLRKRHEEEKQAVALFRKVHAV</sequence>
<reference evidence="2" key="2">
    <citation type="submission" date="2025-09" db="UniProtKB">
        <authorList>
            <consortium name="Ensembl"/>
        </authorList>
    </citation>
    <scope>IDENTIFICATION</scope>
</reference>
<feature type="compositionally biased region" description="Polar residues" evidence="1">
    <location>
        <begin position="427"/>
        <end position="437"/>
    </location>
</feature>
<accession>A0A8C9Y917</accession>
<dbReference type="RefSeq" id="XP_035864541.1">
    <property type="nucleotide sequence ID" value="XM_036008648.1"/>
</dbReference>
<dbReference type="Ensembl" id="ENSSLUT00000023141.1">
    <property type="protein sequence ID" value="ENSSLUP00000022397.1"/>
    <property type="gene ID" value="ENSSLUG00000010298.1"/>
</dbReference>
<feature type="region of interest" description="Disordered" evidence="1">
    <location>
        <begin position="703"/>
        <end position="725"/>
    </location>
</feature>
<gene>
    <name evidence="2" type="primary">jhy</name>
</gene>
<proteinExistence type="predicted"/>
<feature type="compositionally biased region" description="Polar residues" evidence="1">
    <location>
        <begin position="498"/>
        <end position="508"/>
    </location>
</feature>
<protein>
    <submittedName>
        <fullName evidence="2">Junctional cadherin complex regulator</fullName>
    </submittedName>
</protein>
<dbReference type="Pfam" id="PF15261">
    <property type="entry name" value="JHY"/>
    <property type="match status" value="1"/>
</dbReference>
<feature type="region of interest" description="Disordered" evidence="1">
    <location>
        <begin position="418"/>
        <end position="437"/>
    </location>
</feature>
<evidence type="ECO:0000313" key="3">
    <source>
        <dbReference type="Proteomes" id="UP000694568"/>
    </source>
</evidence>
<feature type="compositionally biased region" description="Basic and acidic residues" evidence="1">
    <location>
        <begin position="382"/>
        <end position="391"/>
    </location>
</feature>
<evidence type="ECO:0000313" key="2">
    <source>
        <dbReference type="Ensembl" id="ENSSLUP00000022397.1"/>
    </source>
</evidence>
<dbReference type="PANTHER" id="PTHR14726">
    <property type="entry name" value="JHY PROTEIN HOMOLOG"/>
    <property type="match status" value="1"/>
</dbReference>
<name>A0A8C9Y917_SANLU</name>
<feature type="compositionally biased region" description="Polar residues" evidence="1">
    <location>
        <begin position="231"/>
        <end position="241"/>
    </location>
</feature>
<dbReference type="CTD" id="79864"/>
<dbReference type="Proteomes" id="UP000694568">
    <property type="component" value="Unplaced"/>
</dbReference>
<dbReference type="PANTHER" id="PTHR14726:SF1">
    <property type="entry name" value="JHY PROTEIN HOMOLOG"/>
    <property type="match status" value="1"/>
</dbReference>
<dbReference type="GeneTree" id="ENSGT00390000002823"/>
<feature type="region of interest" description="Disordered" evidence="1">
    <location>
        <begin position="221"/>
        <end position="251"/>
    </location>
</feature>
<dbReference type="GO" id="GO:0035082">
    <property type="term" value="P:axoneme assembly"/>
    <property type="evidence" value="ECO:0007669"/>
    <property type="project" value="TreeGrafter"/>
</dbReference>
<evidence type="ECO:0000256" key="1">
    <source>
        <dbReference type="SAM" id="MobiDB-lite"/>
    </source>
</evidence>